<sequence>MTTRVSGNSARDTRNEDAKREILKRIHDAQQLSNTPEHVEVVRNYHTSSDIKGDKLREILIDRLVDYKADVVETTEETLGEDILKVLADRKCNEIVYAPGLDASLFDGFAGTARPDSNDSDPRELGNVDAVITDSHVTSAQTGTIVLESGDVCGRRALSLVPDRHICIVRPDTVVYGVPEMISRINPERPATMISGPSATSDIELVRVEGVHGPRDLIVMVVK</sequence>
<dbReference type="InterPro" id="IPR024185">
    <property type="entry name" value="FTHF_cligase-like_sf"/>
</dbReference>
<name>A0A7H0K7U3_9CORY</name>
<evidence type="ECO:0000259" key="1">
    <source>
        <dbReference type="Pfam" id="PF02589"/>
    </source>
</evidence>
<proteinExistence type="predicted"/>
<dbReference type="PANTHER" id="PTHR43682:SF1">
    <property type="entry name" value="LACTATE UTILIZATION PROTEIN C"/>
    <property type="match status" value="1"/>
</dbReference>
<dbReference type="Proteomes" id="UP000577408">
    <property type="component" value="Unassembled WGS sequence"/>
</dbReference>
<gene>
    <name evidence="2" type="ORF">HMA55_06750</name>
</gene>
<dbReference type="InterPro" id="IPR037171">
    <property type="entry name" value="NagB/RpiA_transferase-like"/>
</dbReference>
<dbReference type="RefSeq" id="WP_181192310.1">
    <property type="nucleotide sequence ID" value="NZ_JABFED010000004.1"/>
</dbReference>
<dbReference type="EMBL" id="JABFED010000004">
    <property type="protein sequence ID" value="MBA1837597.1"/>
    <property type="molecule type" value="Genomic_DNA"/>
</dbReference>
<dbReference type="PANTHER" id="PTHR43682">
    <property type="entry name" value="LACTATE UTILIZATION PROTEIN C"/>
    <property type="match status" value="1"/>
</dbReference>
<reference evidence="2 3" key="1">
    <citation type="submission" date="2020-05" db="EMBL/GenBank/DDBJ databases">
        <title>Descriptions of Corynebacterium xxxx sp. nov., Corynebacterium yyyy sp. nov. and Corynebacterium zzzz sp. nov.</title>
        <authorList>
            <person name="Zhang G."/>
        </authorList>
    </citation>
    <scope>NUCLEOTIDE SEQUENCE [LARGE SCALE GENOMIC DNA]</scope>
    <source>
        <strain evidence="3">zg-913</strain>
    </source>
</reference>
<dbReference type="SUPFAM" id="SSF100950">
    <property type="entry name" value="NagB/RpiA/CoA transferase-like"/>
    <property type="match status" value="1"/>
</dbReference>
<feature type="domain" description="LUD" evidence="1">
    <location>
        <begin position="16"/>
        <end position="222"/>
    </location>
</feature>
<organism evidence="2 3">
    <name type="scientific">Corynebacterium wankanglinii</name>
    <dbReference type="NCBI Taxonomy" id="2735136"/>
    <lineage>
        <taxon>Bacteria</taxon>
        <taxon>Bacillati</taxon>
        <taxon>Actinomycetota</taxon>
        <taxon>Actinomycetes</taxon>
        <taxon>Mycobacteriales</taxon>
        <taxon>Corynebacteriaceae</taxon>
        <taxon>Corynebacterium</taxon>
    </lineage>
</organism>
<dbReference type="Gene3D" id="3.40.50.10420">
    <property type="entry name" value="NagB/RpiA/CoA transferase-like"/>
    <property type="match status" value="1"/>
</dbReference>
<comment type="caution">
    <text evidence="2">The sequence shown here is derived from an EMBL/GenBank/DDBJ whole genome shotgun (WGS) entry which is preliminary data.</text>
</comment>
<evidence type="ECO:0000313" key="3">
    <source>
        <dbReference type="Proteomes" id="UP000577408"/>
    </source>
</evidence>
<protein>
    <submittedName>
        <fullName evidence="2">LUD domain-containing protein</fullName>
    </submittedName>
</protein>
<dbReference type="InterPro" id="IPR003741">
    <property type="entry name" value="LUD_dom"/>
</dbReference>
<accession>A0A7H0K7U3</accession>
<evidence type="ECO:0000313" key="2">
    <source>
        <dbReference type="EMBL" id="MBA1837597.1"/>
    </source>
</evidence>
<dbReference type="AlphaFoldDB" id="A0A7H0K7U3"/>
<keyword evidence="3" id="KW-1185">Reference proteome</keyword>
<dbReference type="Pfam" id="PF02589">
    <property type="entry name" value="LUD_dom"/>
    <property type="match status" value="1"/>
</dbReference>